<protein>
    <submittedName>
        <fullName evidence="1">Uncharacterized protein</fullName>
    </submittedName>
</protein>
<name>A0AAE1QTI4_9SOLA</name>
<gene>
    <name evidence="1" type="ORF">RND71_042349</name>
</gene>
<evidence type="ECO:0000313" key="1">
    <source>
        <dbReference type="EMBL" id="KAK4337862.1"/>
    </source>
</evidence>
<evidence type="ECO:0000313" key="2">
    <source>
        <dbReference type="Proteomes" id="UP001291623"/>
    </source>
</evidence>
<dbReference type="EMBL" id="JAVYJV010000024">
    <property type="protein sequence ID" value="KAK4337862.1"/>
    <property type="molecule type" value="Genomic_DNA"/>
</dbReference>
<keyword evidence="2" id="KW-1185">Reference proteome</keyword>
<organism evidence="1 2">
    <name type="scientific">Anisodus tanguticus</name>
    <dbReference type="NCBI Taxonomy" id="243964"/>
    <lineage>
        <taxon>Eukaryota</taxon>
        <taxon>Viridiplantae</taxon>
        <taxon>Streptophyta</taxon>
        <taxon>Embryophyta</taxon>
        <taxon>Tracheophyta</taxon>
        <taxon>Spermatophyta</taxon>
        <taxon>Magnoliopsida</taxon>
        <taxon>eudicotyledons</taxon>
        <taxon>Gunneridae</taxon>
        <taxon>Pentapetalae</taxon>
        <taxon>asterids</taxon>
        <taxon>lamiids</taxon>
        <taxon>Solanales</taxon>
        <taxon>Solanaceae</taxon>
        <taxon>Solanoideae</taxon>
        <taxon>Hyoscyameae</taxon>
        <taxon>Anisodus</taxon>
    </lineage>
</organism>
<accession>A0AAE1QTI4</accession>
<reference evidence="1" key="1">
    <citation type="submission" date="2023-12" db="EMBL/GenBank/DDBJ databases">
        <title>Genome assembly of Anisodus tanguticus.</title>
        <authorList>
            <person name="Wang Y.-J."/>
        </authorList>
    </citation>
    <scope>NUCLEOTIDE SEQUENCE</scope>
    <source>
        <strain evidence="1">KB-2021</strain>
        <tissue evidence="1">Leaf</tissue>
    </source>
</reference>
<proteinExistence type="predicted"/>
<comment type="caution">
    <text evidence="1">The sequence shown here is derived from an EMBL/GenBank/DDBJ whole genome shotgun (WGS) entry which is preliminary data.</text>
</comment>
<dbReference type="Proteomes" id="UP001291623">
    <property type="component" value="Unassembled WGS sequence"/>
</dbReference>
<dbReference type="AlphaFoldDB" id="A0AAE1QTI4"/>
<sequence>MATSPNKQETYQHNTAMLASVRVLCIYNLCRTVYRIVAIDVRSRRICGANDLITIFPAPECFNLCSYLLSGYTRIAFFEA</sequence>